<evidence type="ECO:0000256" key="1">
    <source>
        <dbReference type="ARBA" id="ARBA00022630"/>
    </source>
</evidence>
<accession>A0A5C3KI51</accession>
<organism evidence="6 7">
    <name type="scientific">Coprinopsis marcescibilis</name>
    <name type="common">Agaric fungus</name>
    <name type="synonym">Psathyrella marcescibilis</name>
    <dbReference type="NCBI Taxonomy" id="230819"/>
    <lineage>
        <taxon>Eukaryota</taxon>
        <taxon>Fungi</taxon>
        <taxon>Dikarya</taxon>
        <taxon>Basidiomycota</taxon>
        <taxon>Agaricomycotina</taxon>
        <taxon>Agaricomycetes</taxon>
        <taxon>Agaricomycetidae</taxon>
        <taxon>Agaricales</taxon>
        <taxon>Agaricineae</taxon>
        <taxon>Psathyrellaceae</taxon>
        <taxon>Coprinopsis</taxon>
    </lineage>
</organism>
<evidence type="ECO:0000313" key="7">
    <source>
        <dbReference type="Proteomes" id="UP000307440"/>
    </source>
</evidence>
<keyword evidence="1" id="KW-0285">Flavoprotein</keyword>
<dbReference type="AlphaFoldDB" id="A0A5C3KI51"/>
<feature type="domain" description="PAS" evidence="5">
    <location>
        <begin position="453"/>
        <end position="523"/>
    </location>
</feature>
<dbReference type="EMBL" id="ML210319">
    <property type="protein sequence ID" value="TFK19911.1"/>
    <property type="molecule type" value="Genomic_DNA"/>
</dbReference>
<dbReference type="SUPFAM" id="SSF55785">
    <property type="entry name" value="PYP-like sensor domain (PAS domain)"/>
    <property type="match status" value="2"/>
</dbReference>
<gene>
    <name evidence="6" type="ORF">FA15DRAFT_659489</name>
</gene>
<dbReference type="STRING" id="230819.A0A5C3KI51"/>
<dbReference type="GO" id="GO:0006355">
    <property type="term" value="P:regulation of DNA-templated transcription"/>
    <property type="evidence" value="ECO:0007669"/>
    <property type="project" value="InterPro"/>
</dbReference>
<evidence type="ECO:0000256" key="3">
    <source>
        <dbReference type="ARBA" id="ARBA00022991"/>
    </source>
</evidence>
<reference evidence="6 7" key="1">
    <citation type="journal article" date="2019" name="Nat. Ecol. Evol.">
        <title>Megaphylogeny resolves global patterns of mushroom evolution.</title>
        <authorList>
            <person name="Varga T."/>
            <person name="Krizsan K."/>
            <person name="Foldi C."/>
            <person name="Dima B."/>
            <person name="Sanchez-Garcia M."/>
            <person name="Sanchez-Ramirez S."/>
            <person name="Szollosi G.J."/>
            <person name="Szarkandi J.G."/>
            <person name="Papp V."/>
            <person name="Albert L."/>
            <person name="Andreopoulos W."/>
            <person name="Angelini C."/>
            <person name="Antonin V."/>
            <person name="Barry K.W."/>
            <person name="Bougher N.L."/>
            <person name="Buchanan P."/>
            <person name="Buyck B."/>
            <person name="Bense V."/>
            <person name="Catcheside P."/>
            <person name="Chovatia M."/>
            <person name="Cooper J."/>
            <person name="Damon W."/>
            <person name="Desjardin D."/>
            <person name="Finy P."/>
            <person name="Geml J."/>
            <person name="Haridas S."/>
            <person name="Hughes K."/>
            <person name="Justo A."/>
            <person name="Karasinski D."/>
            <person name="Kautmanova I."/>
            <person name="Kiss B."/>
            <person name="Kocsube S."/>
            <person name="Kotiranta H."/>
            <person name="LaButti K.M."/>
            <person name="Lechner B.E."/>
            <person name="Liimatainen K."/>
            <person name="Lipzen A."/>
            <person name="Lukacs Z."/>
            <person name="Mihaltcheva S."/>
            <person name="Morgado L.N."/>
            <person name="Niskanen T."/>
            <person name="Noordeloos M.E."/>
            <person name="Ohm R.A."/>
            <person name="Ortiz-Santana B."/>
            <person name="Ovrebo C."/>
            <person name="Racz N."/>
            <person name="Riley R."/>
            <person name="Savchenko A."/>
            <person name="Shiryaev A."/>
            <person name="Soop K."/>
            <person name="Spirin V."/>
            <person name="Szebenyi C."/>
            <person name="Tomsovsky M."/>
            <person name="Tulloss R.E."/>
            <person name="Uehling J."/>
            <person name="Grigoriev I.V."/>
            <person name="Vagvolgyi C."/>
            <person name="Papp T."/>
            <person name="Martin F.M."/>
            <person name="Miettinen O."/>
            <person name="Hibbett D.S."/>
            <person name="Nagy L.G."/>
        </authorList>
    </citation>
    <scope>NUCLEOTIDE SEQUENCE [LARGE SCALE GENOMIC DNA]</scope>
    <source>
        <strain evidence="6 7">CBS 121175</strain>
    </source>
</reference>
<feature type="region of interest" description="Disordered" evidence="4">
    <location>
        <begin position="851"/>
        <end position="878"/>
    </location>
</feature>
<sequence length="990" mass="108237">MSYEGYGYQMSPFDFFDSEPQTAEPSPNDLLQQDSSVARPFSNMPAWFQVPSVLATGPNLASGGGAEVLPIAFQDEQAIWMAQSTYSRHSNPLCAEKLQIREIESYEHVIPQTPGVIAEPFDFEPLPAPVPTNPQARSTPLLTSSDSINHFLQNDILNCTPTSKQHREQRAAAEERVVSLSATLLPPPQPTSITTNASTLGLPVYSASGFDLLSILARVATRPYPRVHLGPVDLTCAFVVVDTRRHDHPIVYCSPNFQNLSGYPENEVLGRNCRFLQSPTGQLAPGAQRPDAPSQQAAAHLKKNLDADKECQIVITNYRKDGTQFTNMVTVIPISGGVSGGAHEEHDVVFHVGFQVDLTEQPNAILEKLKNGSYLIDYSSQSFMPPNNKGLVGSGSRDRRSSSMPNVMMSKDLKKLLKDPAFISSVPITTITNHPAPTPSSPSDPQDSVHGGNHPLHMMLLETGPDFIHVVSLKGTFLYVAPSIRRVLGYEPQDLVGKSIADLAHSEDVVPLMRELKECSSTGINAVGGSADGGGMGSIAAQSIIVPPRVVDLMFRAKTKNGAYVWVESRGRLHVEPGKGRKAILLSGRAKEIPKLTWGMVAQGGGLAKMRKVQRRRPDGNGGTVAEDVDLWQEFWGTISHGMMMLMIGKGFSDVSGWSREEWRGRNFRKLLADSGSLDMIVARLNQYGPTECEEMVHGTTCSLRKKDGSVVDVLVNVYRPERDINVMMAPLRPGGIQPAHLMIQVRLAGAEVYSLLPSSSSLTNPKKRSFADYSNADHIVDECKTGDLYSAGDMDLSANIFEELETSRGSSWQYELQQLKYTNQRLMDEITALEAAVKIHSRCALSPTFSNGLRTRSSSNASTSANSSLLHRRHQQRMQLDYPSIRQAQPSQQQHPHGHPMASTTLITNMPYLPSAELPARTSSRSNDTRIGGGGDWQTSPAFGNASFVRRIQEEVHNGSGMGSSLYPLTSSVSAALMTRSWGPYDDLQ</sequence>
<keyword evidence="3" id="KW-0157">Chromophore</keyword>
<feature type="region of interest" description="Disordered" evidence="4">
    <location>
        <begin position="429"/>
        <end position="454"/>
    </location>
</feature>
<dbReference type="PANTHER" id="PTHR47429">
    <property type="entry name" value="PROTEIN TWIN LOV 1"/>
    <property type="match status" value="1"/>
</dbReference>
<evidence type="ECO:0000313" key="6">
    <source>
        <dbReference type="EMBL" id="TFK19911.1"/>
    </source>
</evidence>
<dbReference type="OrthoDB" id="447251at2759"/>
<dbReference type="GO" id="GO:0005634">
    <property type="term" value="C:nucleus"/>
    <property type="evidence" value="ECO:0007669"/>
    <property type="project" value="TreeGrafter"/>
</dbReference>
<dbReference type="Pfam" id="PF00989">
    <property type="entry name" value="PAS"/>
    <property type="match status" value="1"/>
</dbReference>
<dbReference type="Proteomes" id="UP000307440">
    <property type="component" value="Unassembled WGS sequence"/>
</dbReference>
<dbReference type="NCBIfam" id="TIGR00229">
    <property type="entry name" value="sensory_box"/>
    <property type="match status" value="1"/>
</dbReference>
<feature type="domain" description="PAS" evidence="5">
    <location>
        <begin position="238"/>
        <end position="272"/>
    </location>
</feature>
<dbReference type="CDD" id="cd00130">
    <property type="entry name" value="PAS"/>
    <property type="match status" value="2"/>
</dbReference>
<evidence type="ECO:0000259" key="5">
    <source>
        <dbReference type="PROSITE" id="PS50112"/>
    </source>
</evidence>
<dbReference type="PROSITE" id="PS50112">
    <property type="entry name" value="PAS"/>
    <property type="match status" value="2"/>
</dbReference>
<proteinExistence type="predicted"/>
<dbReference type="PANTHER" id="PTHR47429:SF7">
    <property type="entry name" value="GATA-FACTOR"/>
    <property type="match status" value="1"/>
</dbReference>
<evidence type="ECO:0000256" key="2">
    <source>
        <dbReference type="ARBA" id="ARBA00022643"/>
    </source>
</evidence>
<evidence type="ECO:0000256" key="4">
    <source>
        <dbReference type="SAM" id="MobiDB-lite"/>
    </source>
</evidence>
<feature type="compositionally biased region" description="Low complexity" evidence="4">
    <location>
        <begin position="855"/>
        <end position="869"/>
    </location>
</feature>
<dbReference type="Gene3D" id="3.30.450.20">
    <property type="entry name" value="PAS domain"/>
    <property type="match status" value="2"/>
</dbReference>
<name>A0A5C3KI51_COPMA</name>
<dbReference type="InterPro" id="IPR035965">
    <property type="entry name" value="PAS-like_dom_sf"/>
</dbReference>
<dbReference type="Pfam" id="PF13426">
    <property type="entry name" value="PAS_9"/>
    <property type="match status" value="1"/>
</dbReference>
<dbReference type="InterPro" id="IPR000014">
    <property type="entry name" value="PAS"/>
</dbReference>
<keyword evidence="7" id="KW-1185">Reference proteome</keyword>
<protein>
    <recommendedName>
        <fullName evidence="5">PAS domain-containing protein</fullName>
    </recommendedName>
</protein>
<dbReference type="InterPro" id="IPR013767">
    <property type="entry name" value="PAS_fold"/>
</dbReference>
<keyword evidence="2" id="KW-0288">FMN</keyword>
<dbReference type="SMART" id="SM00091">
    <property type="entry name" value="PAS"/>
    <property type="match status" value="2"/>
</dbReference>
<feature type="region of interest" description="Disordered" evidence="4">
    <location>
        <begin position="919"/>
        <end position="940"/>
    </location>
</feature>